<sequence length="42" mass="4635">MAVARKIHEDQDGNVLKVHEITTLGIVYQGLETKPDDSLSGR</sequence>
<accession>X0W2R6</accession>
<feature type="non-terminal residue" evidence="1">
    <location>
        <position position="42"/>
    </location>
</feature>
<dbReference type="EMBL" id="BARS01025689">
    <property type="protein sequence ID" value="GAG07011.1"/>
    <property type="molecule type" value="Genomic_DNA"/>
</dbReference>
<proteinExistence type="predicted"/>
<comment type="caution">
    <text evidence="1">The sequence shown here is derived from an EMBL/GenBank/DDBJ whole genome shotgun (WGS) entry which is preliminary data.</text>
</comment>
<reference evidence="1" key="1">
    <citation type="journal article" date="2014" name="Front. Microbiol.">
        <title>High frequency of phylogenetically diverse reductive dehalogenase-homologous genes in deep subseafloor sedimentary metagenomes.</title>
        <authorList>
            <person name="Kawai M."/>
            <person name="Futagami T."/>
            <person name="Toyoda A."/>
            <person name="Takaki Y."/>
            <person name="Nishi S."/>
            <person name="Hori S."/>
            <person name="Arai W."/>
            <person name="Tsubouchi T."/>
            <person name="Morono Y."/>
            <person name="Uchiyama I."/>
            <person name="Ito T."/>
            <person name="Fujiyama A."/>
            <person name="Inagaki F."/>
            <person name="Takami H."/>
        </authorList>
    </citation>
    <scope>NUCLEOTIDE SEQUENCE</scope>
    <source>
        <strain evidence="1">Expedition CK06-06</strain>
    </source>
</reference>
<evidence type="ECO:0000313" key="1">
    <source>
        <dbReference type="EMBL" id="GAG07011.1"/>
    </source>
</evidence>
<protein>
    <submittedName>
        <fullName evidence="1">Uncharacterized protein</fullName>
    </submittedName>
</protein>
<dbReference type="AlphaFoldDB" id="X0W2R6"/>
<gene>
    <name evidence="1" type="ORF">S01H1_40560</name>
</gene>
<name>X0W2R6_9ZZZZ</name>
<organism evidence="1">
    <name type="scientific">marine sediment metagenome</name>
    <dbReference type="NCBI Taxonomy" id="412755"/>
    <lineage>
        <taxon>unclassified sequences</taxon>
        <taxon>metagenomes</taxon>
        <taxon>ecological metagenomes</taxon>
    </lineage>
</organism>